<keyword evidence="2" id="KW-0547">Nucleotide-binding</keyword>
<evidence type="ECO:0000313" key="7">
    <source>
        <dbReference type="Proteomes" id="UP000287233"/>
    </source>
</evidence>
<accession>A0A410FTF4</accession>
<dbReference type="PROSITE" id="PS00211">
    <property type="entry name" value="ABC_TRANSPORTER_1"/>
    <property type="match status" value="1"/>
</dbReference>
<dbReference type="EMBL" id="CP034928">
    <property type="protein sequence ID" value="QAA76367.1"/>
    <property type="molecule type" value="Genomic_DNA"/>
</dbReference>
<dbReference type="Pfam" id="PF00005">
    <property type="entry name" value="ABC_tran"/>
    <property type="match status" value="1"/>
</dbReference>
<feature type="domain" description="ABC transporter" evidence="5">
    <location>
        <begin position="3"/>
        <end position="239"/>
    </location>
</feature>
<proteinExistence type="predicted"/>
<dbReference type="CDD" id="cd03214">
    <property type="entry name" value="ABC_Iron-Siderophores_B12_Hemin"/>
    <property type="match status" value="1"/>
</dbReference>
<dbReference type="SUPFAM" id="SSF52540">
    <property type="entry name" value="P-loop containing nucleoside triphosphate hydrolases"/>
    <property type="match status" value="1"/>
</dbReference>
<protein>
    <recommendedName>
        <fullName evidence="5">ABC transporter domain-containing protein</fullName>
    </recommendedName>
</protein>
<dbReference type="FunFam" id="3.40.50.300:FF:000134">
    <property type="entry name" value="Iron-enterobactin ABC transporter ATP-binding protein"/>
    <property type="match status" value="1"/>
</dbReference>
<dbReference type="PANTHER" id="PTHR42794">
    <property type="entry name" value="HEMIN IMPORT ATP-BINDING PROTEIN HMUV"/>
    <property type="match status" value="1"/>
</dbReference>
<keyword evidence="3" id="KW-0067">ATP-binding</keyword>
<evidence type="ECO:0000256" key="3">
    <source>
        <dbReference type="ARBA" id="ARBA00022840"/>
    </source>
</evidence>
<dbReference type="Proteomes" id="UP000287233">
    <property type="component" value="Chromosome"/>
</dbReference>
<dbReference type="InterPro" id="IPR003593">
    <property type="entry name" value="AAA+_ATPase"/>
</dbReference>
<dbReference type="InterPro" id="IPR027417">
    <property type="entry name" value="P-loop_NTPase"/>
</dbReference>
<name>A0A410FTF4_BIPS1</name>
<evidence type="ECO:0000259" key="5">
    <source>
        <dbReference type="PROSITE" id="PS50893"/>
    </source>
</evidence>
<dbReference type="InterPro" id="IPR003439">
    <property type="entry name" value="ABC_transporter-like_ATP-bd"/>
</dbReference>
<evidence type="ECO:0000256" key="2">
    <source>
        <dbReference type="ARBA" id="ARBA00022741"/>
    </source>
</evidence>
<evidence type="ECO:0000256" key="1">
    <source>
        <dbReference type="ARBA" id="ARBA00022448"/>
    </source>
</evidence>
<keyword evidence="1" id="KW-0813">Transport</keyword>
<dbReference type="GO" id="GO:0016887">
    <property type="term" value="F:ATP hydrolysis activity"/>
    <property type="evidence" value="ECO:0007669"/>
    <property type="project" value="InterPro"/>
</dbReference>
<dbReference type="KEGG" id="bih:BIP78_0601"/>
<sequence length="257" mass="27474">MRLHAQNLVFAYVAEHPVLQGISLEVRSGETAFLLGPNGSGKTTFLDCLGGLRAPQGGTVSLDGRSLAAFSPRERARAVGYVPQFHEPPFNFTAWEVVLMGRAPYVRWLSQPGARDRSAADAALAELGLEEFRNRPYYTLSGGERRLVLVARGLAQGASFLLLDEPDAHLDPANQHRVLRATGELVRGGLGVVVTSHSPNNALLYADRVALFARGQVLALGDPHDVVAPQPLEQAYGIPFVVVGAGDGPRAVLPAIT</sequence>
<dbReference type="PANTHER" id="PTHR42794:SF1">
    <property type="entry name" value="HEMIN IMPORT ATP-BINDING PROTEIN HMUV"/>
    <property type="match status" value="1"/>
</dbReference>
<dbReference type="Gene3D" id="3.40.50.300">
    <property type="entry name" value="P-loop containing nucleotide triphosphate hydrolases"/>
    <property type="match status" value="1"/>
</dbReference>
<organism evidence="6 7">
    <name type="scientific">Bipolaricaulis sibiricus</name>
    <dbReference type="NCBI Taxonomy" id="2501609"/>
    <lineage>
        <taxon>Bacteria</taxon>
        <taxon>Candidatus Bipolaricaulota</taxon>
        <taxon>Candidatus Bipolaricaulia</taxon>
        <taxon>Candidatus Bipolaricaulales</taxon>
        <taxon>Candidatus Bipolaricaulaceae</taxon>
        <taxon>Candidatus Bipolaricaulis</taxon>
    </lineage>
</organism>
<dbReference type="AlphaFoldDB" id="A0A410FTF4"/>
<evidence type="ECO:0000313" key="6">
    <source>
        <dbReference type="EMBL" id="QAA76367.1"/>
    </source>
</evidence>
<evidence type="ECO:0000256" key="4">
    <source>
        <dbReference type="ARBA" id="ARBA00022967"/>
    </source>
</evidence>
<dbReference type="PROSITE" id="PS50893">
    <property type="entry name" value="ABC_TRANSPORTER_2"/>
    <property type="match status" value="1"/>
</dbReference>
<reference evidence="7" key="1">
    <citation type="submission" date="2018-12" db="EMBL/GenBank/DDBJ databases">
        <title>Complete genome sequence of an uncultured bacterium of the candidate phylum Bipolaricaulota.</title>
        <authorList>
            <person name="Kadnikov V.V."/>
            <person name="Mardanov A.V."/>
            <person name="Beletsky A.V."/>
            <person name="Frank Y.A."/>
            <person name="Karnachuk O.V."/>
            <person name="Ravin N.V."/>
        </authorList>
    </citation>
    <scope>NUCLEOTIDE SEQUENCE [LARGE SCALE GENOMIC DNA]</scope>
</reference>
<dbReference type="GO" id="GO:0005524">
    <property type="term" value="F:ATP binding"/>
    <property type="evidence" value="ECO:0007669"/>
    <property type="project" value="UniProtKB-KW"/>
</dbReference>
<keyword evidence="4" id="KW-1278">Translocase</keyword>
<gene>
    <name evidence="6" type="ORF">BIP78_0601</name>
</gene>
<dbReference type="InterPro" id="IPR017871">
    <property type="entry name" value="ABC_transporter-like_CS"/>
</dbReference>
<dbReference type="SMART" id="SM00382">
    <property type="entry name" value="AAA"/>
    <property type="match status" value="1"/>
</dbReference>